<organism evidence="4 5">
    <name type="scientific">Stachybotrys elegans</name>
    <dbReference type="NCBI Taxonomy" id="80388"/>
    <lineage>
        <taxon>Eukaryota</taxon>
        <taxon>Fungi</taxon>
        <taxon>Dikarya</taxon>
        <taxon>Ascomycota</taxon>
        <taxon>Pezizomycotina</taxon>
        <taxon>Sordariomycetes</taxon>
        <taxon>Hypocreomycetidae</taxon>
        <taxon>Hypocreales</taxon>
        <taxon>Stachybotryaceae</taxon>
        <taxon>Stachybotrys</taxon>
    </lineage>
</organism>
<evidence type="ECO:0000313" key="4">
    <source>
        <dbReference type="EMBL" id="KAH7302972.1"/>
    </source>
</evidence>
<evidence type="ECO:0000313" key="5">
    <source>
        <dbReference type="Proteomes" id="UP000813444"/>
    </source>
</evidence>
<dbReference type="SUPFAM" id="SSF57701">
    <property type="entry name" value="Zn2/Cys6 DNA-binding domain"/>
    <property type="match status" value="1"/>
</dbReference>
<dbReference type="PROSITE" id="PS00463">
    <property type="entry name" value="ZN2_CY6_FUNGAL_1"/>
    <property type="match status" value="1"/>
</dbReference>
<evidence type="ECO:0000259" key="3">
    <source>
        <dbReference type="PROSITE" id="PS50048"/>
    </source>
</evidence>
<dbReference type="OrthoDB" id="5401558at2759"/>
<dbReference type="InterPro" id="IPR050987">
    <property type="entry name" value="AtrR-like"/>
</dbReference>
<dbReference type="InterPro" id="IPR001138">
    <property type="entry name" value="Zn2Cys6_DnaBD"/>
</dbReference>
<feature type="compositionally biased region" description="Low complexity" evidence="2">
    <location>
        <begin position="234"/>
        <end position="253"/>
    </location>
</feature>
<evidence type="ECO:0000256" key="2">
    <source>
        <dbReference type="SAM" id="MobiDB-lite"/>
    </source>
</evidence>
<dbReference type="SMART" id="SM00066">
    <property type="entry name" value="GAL4"/>
    <property type="match status" value="1"/>
</dbReference>
<name>A0A8K0SAW2_9HYPO</name>
<feature type="domain" description="Zn(2)-C6 fungal-type" evidence="3">
    <location>
        <begin position="28"/>
        <end position="62"/>
    </location>
</feature>
<accession>A0A8K0SAW2</accession>
<dbReference type="GO" id="GO:0000981">
    <property type="term" value="F:DNA-binding transcription factor activity, RNA polymerase II-specific"/>
    <property type="evidence" value="ECO:0007669"/>
    <property type="project" value="InterPro"/>
</dbReference>
<feature type="region of interest" description="Disordered" evidence="2">
    <location>
        <begin position="1"/>
        <end position="21"/>
    </location>
</feature>
<feature type="compositionally biased region" description="Basic and acidic residues" evidence="2">
    <location>
        <begin position="1"/>
        <end position="11"/>
    </location>
</feature>
<dbReference type="Proteomes" id="UP000813444">
    <property type="component" value="Unassembled WGS sequence"/>
</dbReference>
<dbReference type="Gene3D" id="4.10.240.10">
    <property type="entry name" value="Zn(2)-C6 fungal-type DNA-binding domain"/>
    <property type="match status" value="1"/>
</dbReference>
<dbReference type="PANTHER" id="PTHR46910:SF32">
    <property type="entry name" value="TRANSCRIPTION FACTOR DOMAIN-CONTAINING PROTEIN-RELATED"/>
    <property type="match status" value="1"/>
</dbReference>
<reference evidence="4" key="1">
    <citation type="journal article" date="2021" name="Nat. Commun.">
        <title>Genetic determinants of endophytism in the Arabidopsis root mycobiome.</title>
        <authorList>
            <person name="Mesny F."/>
            <person name="Miyauchi S."/>
            <person name="Thiergart T."/>
            <person name="Pickel B."/>
            <person name="Atanasova L."/>
            <person name="Karlsson M."/>
            <person name="Huettel B."/>
            <person name="Barry K.W."/>
            <person name="Haridas S."/>
            <person name="Chen C."/>
            <person name="Bauer D."/>
            <person name="Andreopoulos W."/>
            <person name="Pangilinan J."/>
            <person name="LaButti K."/>
            <person name="Riley R."/>
            <person name="Lipzen A."/>
            <person name="Clum A."/>
            <person name="Drula E."/>
            <person name="Henrissat B."/>
            <person name="Kohler A."/>
            <person name="Grigoriev I.V."/>
            <person name="Martin F.M."/>
            <person name="Hacquard S."/>
        </authorList>
    </citation>
    <scope>NUCLEOTIDE SEQUENCE</scope>
    <source>
        <strain evidence="4">MPI-CAGE-CH-0235</strain>
    </source>
</reference>
<comment type="caution">
    <text evidence="4">The sequence shown here is derived from an EMBL/GenBank/DDBJ whole genome shotgun (WGS) entry which is preliminary data.</text>
</comment>
<dbReference type="PROSITE" id="PS50048">
    <property type="entry name" value="ZN2_CY6_FUNGAL_2"/>
    <property type="match status" value="1"/>
</dbReference>
<dbReference type="EMBL" id="JAGPNK010000043">
    <property type="protein sequence ID" value="KAH7302972.1"/>
    <property type="molecule type" value="Genomic_DNA"/>
</dbReference>
<feature type="region of interest" description="Disordered" evidence="2">
    <location>
        <begin position="101"/>
        <end position="282"/>
    </location>
</feature>
<dbReference type="GO" id="GO:0008270">
    <property type="term" value="F:zinc ion binding"/>
    <property type="evidence" value="ECO:0007669"/>
    <property type="project" value="InterPro"/>
</dbReference>
<sequence>MADDRRLDHPQMHPPMAQAAPRQRASIACRYCRKRKVRCNGYQSVPGGKCKNCARMNQDCVFQPALSSTSTAFVPVSAIQSGVPLDKPRYGAYGQLLNASNAPLQQPNAPSASSQAPGAQPQHGHCQPMHSPTEGYASYGDHGGDGGSQAGRRRRGSEDEREEGYRLPPLQHVGGQEDDPRRRSPAELSIPSSPGGASFTSMPPARYSPRNSTLPYPQGGGPPPAAAPGGSNGGSTPARHAPTTSQPQQSTSSAMNLSSIVDRNDIDKGMINRLNRPGGLSV</sequence>
<proteinExistence type="predicted"/>
<dbReference type="PANTHER" id="PTHR46910">
    <property type="entry name" value="TRANSCRIPTION FACTOR PDR1"/>
    <property type="match status" value="1"/>
</dbReference>
<dbReference type="CDD" id="cd00067">
    <property type="entry name" value="GAL4"/>
    <property type="match status" value="1"/>
</dbReference>
<gene>
    <name evidence="4" type="ORF">B0I35DRAFT_195633</name>
</gene>
<dbReference type="Pfam" id="PF00172">
    <property type="entry name" value="Zn_clus"/>
    <property type="match status" value="1"/>
</dbReference>
<evidence type="ECO:0000256" key="1">
    <source>
        <dbReference type="ARBA" id="ARBA00023242"/>
    </source>
</evidence>
<feature type="compositionally biased region" description="Low complexity" evidence="2">
    <location>
        <begin position="102"/>
        <end position="122"/>
    </location>
</feature>
<dbReference type="InterPro" id="IPR036864">
    <property type="entry name" value="Zn2-C6_fun-type_DNA-bd_sf"/>
</dbReference>
<protein>
    <recommendedName>
        <fullName evidence="3">Zn(2)-C6 fungal-type domain-containing protein</fullName>
    </recommendedName>
</protein>
<keyword evidence="5" id="KW-1185">Reference proteome</keyword>
<keyword evidence="1" id="KW-0539">Nucleus</keyword>
<dbReference type="AlphaFoldDB" id="A0A8K0SAW2"/>